<dbReference type="Proteomes" id="UP001230649">
    <property type="component" value="Unassembled WGS sequence"/>
</dbReference>
<evidence type="ECO:0000313" key="2">
    <source>
        <dbReference type="Proteomes" id="UP001230649"/>
    </source>
</evidence>
<comment type="caution">
    <text evidence="1">The sequence shown here is derived from an EMBL/GenBank/DDBJ whole genome shotgun (WGS) entry which is preliminary data.</text>
</comment>
<proteinExistence type="predicted"/>
<reference evidence="1" key="1">
    <citation type="submission" date="2023-04" db="EMBL/GenBank/DDBJ databases">
        <title>Draft Genome sequencing of Naganishia species isolated from polar environments using Oxford Nanopore Technology.</title>
        <authorList>
            <person name="Leo P."/>
            <person name="Venkateswaran K."/>
        </authorList>
    </citation>
    <scope>NUCLEOTIDE SEQUENCE</scope>
    <source>
        <strain evidence="1">MNA-CCFEE 5262</strain>
    </source>
</reference>
<name>A0ACC2VHP1_9TREE</name>
<gene>
    <name evidence="1" type="ORF">QFC20_005835</name>
</gene>
<organism evidence="1 2">
    <name type="scientific">Naganishia adeliensis</name>
    <dbReference type="NCBI Taxonomy" id="92952"/>
    <lineage>
        <taxon>Eukaryota</taxon>
        <taxon>Fungi</taxon>
        <taxon>Dikarya</taxon>
        <taxon>Basidiomycota</taxon>
        <taxon>Agaricomycotina</taxon>
        <taxon>Tremellomycetes</taxon>
        <taxon>Filobasidiales</taxon>
        <taxon>Filobasidiaceae</taxon>
        <taxon>Naganishia</taxon>
    </lineage>
</organism>
<accession>A0ACC2VHP1</accession>
<sequence length="1062" mass="118553">MSTTLNSKTRESLNIPGKRDAAARTTGFIIQQTIGVGSRRIIQYRGNGIHRQDQQDKAHPVVSTRTKQKHRRLHRHLDQHRKRHNPRHGIRYSTPRGQQQYRLLRPRAEEGNAGDELGTAKRQGFRGKAEEHNNNQQPTPTATTPRRAAAAVGKELKEQLVRRNAAAAGEESTEGEGERRVKSRRLMSPAEALLDSAQAVVPAPGLHARSGSVGRRQTTFTLRPPREGSAGRERSASPEKSVGRYSNARRHRTSHSPGLTTAYNSFSAIVATGTGMDTTIEEESGDSGETSGSAARQNTTSMSVSALHEESSYEAMEREVQAKRGAAAATNGQRFETPRQAFLRPQSAYQEEASNPRQPFFPIPTQSTNKRRPARASIDNQAYRPVGGTSLPQESIATDSADEDGGGEGLAAHLPERSTRGKRHEHGEGYLGTGLAFTPNTGKGRKKDSGRIEGGDADESGDGDRVEDAKTARRGAKFNTPARRKSASVGFSPLKAQLAQAEPRRDVKQRYRESLAAWVEPLKWFGIVGGLLGILWWLVNHAPQTDISGIERERSSHVRYVPRQTGVEHENKGMNDLLRRLSDLEAALAILSGETEASRDEQQRSQKELDVAQTRMKQLDDDLRKERTKRDQDRRDLDQLRTTVHTVRQQVEVSSSFTASVEELSRKVETLESDMREALSEQRMMRLLERVLPSGVPVRREKTGEVTIDPSFWTELRKVMATKVEVDSLSNKVSAIKKPDPSAASKVPTWRDFLEENEDTLRLWAERTFDRKMVDAQVVDRFSFMSMLRDELAALQGTMREEAVARESTIQARLDRQLREAPVIAGDVDTDIKPVLQRLIDDSLLKYSKDTLAKPDYALASGGAQIVHDQTTTTMDLVREKTAWSWLSGARQIGLTTTGRMPEVVLHPNTLPGMCWPFDGAQGEVGVHLSREVRVTDVTVEHAARELVSAKSLASAPRDMELWAFFKEDRIEDVEQFLQSYPAYQADSTPPKDRMILLSRFQYSPYTSQPIQTFPVHGDIQALNLVTENVILRVTSNWSGEYTCLYRVRVHGEASEDFGEVE</sequence>
<keyword evidence="2" id="KW-1185">Reference proteome</keyword>
<dbReference type="EMBL" id="JASBWS010000088">
    <property type="protein sequence ID" value="KAJ9098920.1"/>
    <property type="molecule type" value="Genomic_DNA"/>
</dbReference>
<protein>
    <submittedName>
        <fullName evidence="1">Uncharacterized protein</fullName>
    </submittedName>
</protein>
<evidence type="ECO:0000313" key="1">
    <source>
        <dbReference type="EMBL" id="KAJ9098920.1"/>
    </source>
</evidence>